<organism evidence="1 2">
    <name type="scientific">Bacillus lumedeiriae</name>
    <dbReference type="NCBI Taxonomy" id="3058829"/>
    <lineage>
        <taxon>Bacteria</taxon>
        <taxon>Bacillati</taxon>
        <taxon>Bacillota</taxon>
        <taxon>Bacilli</taxon>
        <taxon>Bacillales</taxon>
        <taxon>Bacillaceae</taxon>
        <taxon>Bacillus</taxon>
    </lineage>
</organism>
<comment type="caution">
    <text evidence="1">The sequence shown here is derived from an EMBL/GenBank/DDBJ whole genome shotgun (WGS) entry which is preliminary data.</text>
</comment>
<dbReference type="InterPro" id="IPR029035">
    <property type="entry name" value="DHS-like_NAD/FAD-binding_dom"/>
</dbReference>
<dbReference type="EMBL" id="JAUIYO010000004">
    <property type="protein sequence ID" value="MFK2825704.1"/>
    <property type="molecule type" value="Genomic_DNA"/>
</dbReference>
<dbReference type="Pfam" id="PF13289">
    <property type="entry name" value="SIR2_2"/>
    <property type="match status" value="1"/>
</dbReference>
<keyword evidence="2" id="KW-1185">Reference proteome</keyword>
<dbReference type="Proteomes" id="UP001619911">
    <property type="component" value="Unassembled WGS sequence"/>
</dbReference>
<dbReference type="RefSeq" id="WP_404316550.1">
    <property type="nucleotide sequence ID" value="NZ_JAUIYO010000004.1"/>
</dbReference>
<name>A0ABW8I868_9BACI</name>
<sequence>MDEQLLSLAFSVEANKGVYALLLGSGISYAAGIPTGRGIVRELCRRIMHVNGADEQDPMDWYEKKYGKVPLYNEVIELLAKTSSERNGLLKEFFEPTLEEVEQRQKTPTDAHRAIAKLVQRGYIKVIVTTNFDRLLEHSLDEHSVQYQTLYHESDIEGMKPLAHADCTVLKVNGDYRDTRFKNVTDELNNYTVPFAQLLRRVFDEYGVIVSGWSADWDIALRELIKSVKGRRYSWYWHAFSEKLTPHADELISFRDASKLIDPKGADHFFTELYENVINIAKVKKVSPENIQVKMKRLKRYIQDKREIELREMLTEHTKEVVSFLFEQPYTKEAAIESASIRSQTAAEKSRTLAMLVAVMAYYMKTPEQGELLIQTAERLTGSRHHNGDPLLLATQGIPLHAVFYSIGISAVMKKNYQLLNKLFTLPNVQDPHRHQLSFLAYTSPHMELDPLFEQVSEGKMRLAPAETYFTYPYLKSVFIETKLAFDEQEFANHFDLFGLLRAIKYRYMNEKGNTSGKFGYKTNREHLIRFLNEGAETEHWPVLVICDGSKEKFTASLEKLAEDLNKKDGFHGQGLLHAYTKFDE</sequence>
<evidence type="ECO:0000313" key="1">
    <source>
        <dbReference type="EMBL" id="MFK2825704.1"/>
    </source>
</evidence>
<reference evidence="1 2" key="1">
    <citation type="submission" date="2023-07" db="EMBL/GenBank/DDBJ databases">
        <title>Bacillus lucianemedeirus sp. nov, a new species isolated from an immunobiological production facility.</title>
        <authorList>
            <person name="Costa L.V."/>
            <person name="Miranda R.V.S.L."/>
            <person name="Brandao M.L.L."/>
            <person name="Reis C.M.F."/>
            <person name="Frazao A.M."/>
            <person name="Cruz F.V."/>
            <person name="Baio P.V.P."/>
            <person name="Veras J.F.C."/>
            <person name="Ramos J.N."/>
            <person name="Vieira V."/>
        </authorList>
    </citation>
    <scope>NUCLEOTIDE SEQUENCE [LARGE SCALE GENOMIC DNA]</scope>
    <source>
        <strain evidence="1 2">B190/17</strain>
    </source>
</reference>
<accession>A0ABW8I868</accession>
<evidence type="ECO:0000313" key="2">
    <source>
        <dbReference type="Proteomes" id="UP001619911"/>
    </source>
</evidence>
<protein>
    <submittedName>
        <fullName evidence="1">SIR2 family protein</fullName>
    </submittedName>
</protein>
<dbReference type="SUPFAM" id="SSF52467">
    <property type="entry name" value="DHS-like NAD/FAD-binding domain"/>
    <property type="match status" value="1"/>
</dbReference>
<gene>
    <name evidence="1" type="ORF">QYG89_08420</name>
</gene>
<proteinExistence type="predicted"/>
<dbReference type="Gene3D" id="3.40.50.1220">
    <property type="entry name" value="TPP-binding domain"/>
    <property type="match status" value="1"/>
</dbReference>